<dbReference type="OMA" id="VEYNEAY"/>
<dbReference type="GeneTree" id="ENSGT00500000044904"/>
<name>A0A3Q2CMG6_CYPVA</name>
<feature type="domain" description="Septin-type G" evidence="3">
    <location>
        <begin position="537"/>
        <end position="616"/>
    </location>
</feature>
<comment type="similarity">
    <text evidence="1">Belongs to the TRAFAC class TrmE-Era-EngA-EngB-Septin-like GTPase superfamily. Septin GTPase family.</text>
</comment>
<dbReference type="Ensembl" id="ENSCVAT00000004774.1">
    <property type="protein sequence ID" value="ENSCVAP00000006573.1"/>
    <property type="gene ID" value="ENSCVAG00000008134.1"/>
</dbReference>
<evidence type="ECO:0000259" key="3">
    <source>
        <dbReference type="Pfam" id="PF00735"/>
    </source>
</evidence>
<dbReference type="InterPro" id="IPR027417">
    <property type="entry name" value="P-loop_NTPase"/>
</dbReference>
<dbReference type="SUPFAM" id="SSF52540">
    <property type="entry name" value="P-loop containing nucleoside triphosphate hydrolases"/>
    <property type="match status" value="3"/>
</dbReference>
<evidence type="ECO:0000256" key="1">
    <source>
        <dbReference type="RuleBase" id="RU004560"/>
    </source>
</evidence>
<dbReference type="PANTHER" id="PTHR32046:SF11">
    <property type="entry name" value="IMMUNE-ASSOCIATED NUCLEOTIDE-BINDING PROTEIN 10-LIKE"/>
    <property type="match status" value="1"/>
</dbReference>
<organism evidence="4 5">
    <name type="scientific">Cyprinodon variegatus</name>
    <name type="common">Sheepshead minnow</name>
    <dbReference type="NCBI Taxonomy" id="28743"/>
    <lineage>
        <taxon>Eukaryota</taxon>
        <taxon>Metazoa</taxon>
        <taxon>Chordata</taxon>
        <taxon>Craniata</taxon>
        <taxon>Vertebrata</taxon>
        <taxon>Euteleostomi</taxon>
        <taxon>Actinopterygii</taxon>
        <taxon>Neopterygii</taxon>
        <taxon>Teleostei</taxon>
        <taxon>Neoteleostei</taxon>
        <taxon>Acanthomorphata</taxon>
        <taxon>Ovalentaria</taxon>
        <taxon>Atherinomorphae</taxon>
        <taxon>Cyprinodontiformes</taxon>
        <taxon>Cyprinodontidae</taxon>
        <taxon>Cyprinodon</taxon>
    </lineage>
</organism>
<proteinExistence type="inferred from homology"/>
<evidence type="ECO:0000256" key="2">
    <source>
        <dbReference type="SAM" id="Coils"/>
    </source>
</evidence>
<dbReference type="RefSeq" id="XP_015244750.1">
    <property type="nucleotide sequence ID" value="XM_015389264.1"/>
</dbReference>
<sequence length="1016" mass="115628">MMNTDVLVQPGCPAIYQKKTKKGNFGTVTRVTIGEKILNRPNKTILLVGETGAGKSTLVNALFNYAMGVKWEDKVWYRIVEEGNETSTSDVMVYEIFEYKTLPYSLTIIDTPGYRDTVGLKYDVIINQRLFDLFRSEERIHEVHAVGVVMKATENKKKNQLSYVSDSVMCLFGGDLDKNTVGLITHSDGTYSLGRGPLYLTFNNRQTEARTKETSSDLEEAWRLAENGMSQFSDFLQKISAEQLQVNVTFDSFIRSTASIHNMQERIRLTELKQKEIKQIQEALKKHKQEIKMNKKFTIEVEEVYKVKEPLDGEKAFFKAAVCCTVCEENCHYPGCTIAPNPEKCEVMKSNSCTVCSEKCSVSKHVRVDWKYVTKTRKVQITKEECKKKYLKHITDTKKQEKFKETLAKKIESLNKEKGCLIDKSYDLAVKLDPTLLKVNSVSTYINLDYLIKKIKESGDKEKLHALEMIDAQMDGGAKSVIECKFDNTSLQYIKSNSVALKPGPPAVYQLKTRKITSGTVSRMTFGKKKQNKPNKTILLVGETGAGKSTLINAMVNYAMGVKFEDKVCFQIVEDENRNQVESQTSDVTVYEVFGFEGKTLPFSLTIIDTPGFGDTRGYDRDVIVCERLFDLFRSSDGIHKLDAVGLVLKSSVNRLSDRLKYIFNSVMSLFGRDIEKNIVALVTHSTGRKPNDVLKALEAANIKCAKDEKKQPVYFLFNNCQHEERTGEPEFFEYADRVAFRGLSGFAAFLGNTEPQKLGMTLEVLNERIRLSACIQNLEEKIKLSELKQKEIKQIQDALKNYDENMTKDDTVTVEYNEAYKDKEDIEGEMWLMVLVKGAVCCTICEENCHYPGCSSSKSPEDCEVMKDGKCTVCTLKCPVSAHVKGKWRYVNRTKKVRKSLDEIRSRSIREQGLNFLGHLDKDMKKLRTEKSQLLNECYQHVNKLEKIALNVNSVSTFVDYDFLIKKLKEIGEANKIQKLEEMKNKGDERTRIKIKNVWGKVKSAGKKIQTVLQC</sequence>
<keyword evidence="2" id="KW-0175">Coiled coil</keyword>
<keyword evidence="1" id="KW-0342">GTP-binding</keyword>
<dbReference type="Pfam" id="PF00735">
    <property type="entry name" value="Septin"/>
    <property type="match status" value="2"/>
</dbReference>
<dbReference type="GeneID" id="107093915"/>
<dbReference type="GO" id="GO:0005525">
    <property type="term" value="F:GTP binding"/>
    <property type="evidence" value="ECO:0007669"/>
    <property type="project" value="UniProtKB-KW"/>
</dbReference>
<dbReference type="InterPro" id="IPR025662">
    <property type="entry name" value="Sigma_54_int_dom_ATP-bd_1"/>
</dbReference>
<dbReference type="Proteomes" id="UP000265020">
    <property type="component" value="Unassembled WGS sequence"/>
</dbReference>
<protein>
    <submittedName>
        <fullName evidence="4">Uncharacterized LOC107093915</fullName>
    </submittedName>
</protein>
<reference evidence="4" key="1">
    <citation type="submission" date="2025-08" db="UniProtKB">
        <authorList>
            <consortium name="Ensembl"/>
        </authorList>
    </citation>
    <scope>IDENTIFICATION</scope>
</reference>
<dbReference type="OrthoDB" id="8954335at2759"/>
<dbReference type="AlphaFoldDB" id="A0A3Q2CMG6"/>
<feature type="domain" description="Septin-type G" evidence="3">
    <location>
        <begin position="44"/>
        <end position="119"/>
    </location>
</feature>
<dbReference type="PANTHER" id="PTHR32046">
    <property type="entry name" value="G DOMAIN-CONTAINING PROTEIN"/>
    <property type="match status" value="1"/>
</dbReference>
<keyword evidence="1" id="KW-0547">Nucleotide-binding</keyword>
<reference evidence="4" key="2">
    <citation type="submission" date="2025-09" db="UniProtKB">
        <authorList>
            <consortium name="Ensembl"/>
        </authorList>
    </citation>
    <scope>IDENTIFICATION</scope>
</reference>
<accession>A0A3Q2CMG6</accession>
<feature type="coiled-coil region" evidence="2">
    <location>
        <begin position="776"/>
        <end position="806"/>
    </location>
</feature>
<dbReference type="KEGG" id="cvg:107093915"/>
<dbReference type="RefSeq" id="XP_015244749.1">
    <property type="nucleotide sequence ID" value="XM_015389263.1"/>
</dbReference>
<evidence type="ECO:0000313" key="5">
    <source>
        <dbReference type="Proteomes" id="UP000265020"/>
    </source>
</evidence>
<dbReference type="PROSITE" id="PS00675">
    <property type="entry name" value="SIGMA54_INTERACT_1"/>
    <property type="match status" value="2"/>
</dbReference>
<evidence type="ECO:0000313" key="4">
    <source>
        <dbReference type="Ensembl" id="ENSCVAP00000006573.1"/>
    </source>
</evidence>
<dbReference type="Gene3D" id="3.40.50.300">
    <property type="entry name" value="P-loop containing nucleotide triphosphate hydrolases"/>
    <property type="match status" value="2"/>
</dbReference>
<keyword evidence="5" id="KW-1185">Reference proteome</keyword>
<dbReference type="InterPro" id="IPR030379">
    <property type="entry name" value="G_SEPTIN_dom"/>
</dbReference>